<dbReference type="EMBL" id="JSVA01000018">
    <property type="protein sequence ID" value="KOF01715.1"/>
    <property type="molecule type" value="Genomic_DNA"/>
</dbReference>
<sequence length="176" mass="20283">MQDKLEDFIKENKEQFDTEVPRAEVWNKIQKGLDKSDNASNSSTHWFWKVAVAVLLIAVAYLGSEKYFGADVNKESTAMEEFKELETFYTQMISDKKTKLSEEVEAGEYFSFLEADIQSLDQNYEELKTTFENGQETPQLKSALVHLLKQKLYLIEKQLEILEETKSETSEGVSSL</sequence>
<evidence type="ECO:0008006" key="4">
    <source>
        <dbReference type="Google" id="ProtNLM"/>
    </source>
</evidence>
<protein>
    <recommendedName>
        <fullName evidence="4">Anti-sigma factor</fullName>
    </recommendedName>
</protein>
<evidence type="ECO:0000313" key="3">
    <source>
        <dbReference type="Proteomes" id="UP000036908"/>
    </source>
</evidence>
<dbReference type="RefSeq" id="WP_053224617.1">
    <property type="nucleotide sequence ID" value="NZ_JSVA01000018.1"/>
</dbReference>
<name>A0A0L8AHV0_9BACT</name>
<keyword evidence="1" id="KW-0175">Coiled coil</keyword>
<gene>
    <name evidence="2" type="ORF">OB69_15290</name>
</gene>
<accession>A0A0L8AHV0</accession>
<evidence type="ECO:0000313" key="2">
    <source>
        <dbReference type="EMBL" id="KOF01715.1"/>
    </source>
</evidence>
<reference evidence="3" key="1">
    <citation type="submission" date="2014-11" db="EMBL/GenBank/DDBJ databases">
        <title>Genome sequencing of Roseivirga sp. D-25.</title>
        <authorList>
            <person name="Selvaratnam C."/>
            <person name="Thevarajoo S."/>
            <person name="Goh K.M."/>
            <person name="Eee R."/>
            <person name="Chan K.-G."/>
            <person name="Chong C.S."/>
        </authorList>
    </citation>
    <scope>NUCLEOTIDE SEQUENCE [LARGE SCALE GENOMIC DNA]</scope>
    <source>
        <strain evidence="3">D-25</strain>
    </source>
</reference>
<dbReference type="Proteomes" id="UP000036908">
    <property type="component" value="Unassembled WGS sequence"/>
</dbReference>
<dbReference type="PATRIC" id="fig|1566026.4.peg.1376"/>
<proteinExistence type="predicted"/>
<evidence type="ECO:0000256" key="1">
    <source>
        <dbReference type="SAM" id="Coils"/>
    </source>
</evidence>
<dbReference type="AlphaFoldDB" id="A0A0L8AHV0"/>
<comment type="caution">
    <text evidence="2">The sequence shown here is derived from an EMBL/GenBank/DDBJ whole genome shotgun (WGS) entry which is preliminary data.</text>
</comment>
<feature type="coiled-coil region" evidence="1">
    <location>
        <begin position="110"/>
        <end position="137"/>
    </location>
</feature>
<dbReference type="OrthoDB" id="1120747at2"/>
<organism evidence="2 3">
    <name type="scientific">Roseivirga seohaensis subsp. aquiponti</name>
    <dbReference type="NCBI Taxonomy" id="1566026"/>
    <lineage>
        <taxon>Bacteria</taxon>
        <taxon>Pseudomonadati</taxon>
        <taxon>Bacteroidota</taxon>
        <taxon>Cytophagia</taxon>
        <taxon>Cytophagales</taxon>
        <taxon>Roseivirgaceae</taxon>
        <taxon>Roseivirga</taxon>
    </lineage>
</organism>
<keyword evidence="3" id="KW-1185">Reference proteome</keyword>